<evidence type="ECO:0000256" key="1">
    <source>
        <dbReference type="ARBA" id="ARBA00022729"/>
    </source>
</evidence>
<sequence length="1686" mass="184595">MKYKNRIRTMLVVASFSLILAACGGGGGDGGATPISPPSTFRVTVSATEGGTVSSLNEQVTKGETAQFVLTPDSDYSIESVDGCGGSLEGNTYTTGTITADCSISVTFVYINKAPVLSLLGEISVGEKNSVTVTADALDPEDEKLTYQWTQTSGEELVISDAQTSAITIDAPLVDEDTEYTVELVVTDIKGESVSDALTIKVVNDEQPPLNVKIVSGTGVSTNEVSLDWLSTTDNFTSPNDLKYEIYVSDKPNFTPSPTDKYAEVTGIASTNISGLSPDTTYYFVIKAEDVIGNGSFSNKLSAKTMAAAPVLSTINTVVEVNDVTATTDTLIYDVEQEDETPGVGDIVVSAQETGLLREVTSVSRTGNSISVETTPASLNQVYEELALSTSIKLIDVPDVDSVDSSYIDSLKAQGLIIKRQKNGKLNPTQKNVSPTNTLEWEQSQLTLSHTTQNNINIRTTSATTLSTAPDEFQEVKEGKLMLRGMYKVLFRENVTNTFEVSARVINDINDEYEVSKFDLERISHNTKANPENDITVSNVSQGSDNNKKDLLFIWSPTADDIDFDHAQPYIAVFKATVQKRDCKILCDASTALLSVKIYVGETDIPKTSSLSIEKSADITIAGTGSYKFEPTLDVSAILKGAKLKSAHAKVNGNLNVELTLDITANAAGKVDGETEFARKNFVKVIVVGGAPIIVRGEFGLSGEFHADAKAKLAIKQKVSFDYNITAGFEYDENGHRHVFNGEPTSANINLLGSAEAELYAELRLVPELQLYFYEVATAHVKVEPYLFGETKVQGVFEGNADLYTGGDFIADYGFDYLRTGVGMDLNVRAGLEVIEKSLIGWPSEDQNHFELFTILDKTPLYGLPEISVLDSYIAYPENSCEIEAVATVTPIPFPYSDEIDTFVDWDMESASWELFPIGDDDSAVNFYNINSKSYATVTVREPVLYKLRFSGHSELGAWANQFTDQYFDFTLNENGLPNYWASKYGLNDSTADKDNDGLSNIEEFNHCTWANDNDSDDDGILDGWEANNQLDPLTAGDSELDSDEDGRTNLQEYHDGTDPHQDDQNPPPVVDAGIDQVVSEGFIDLLGSFTDAGAKGTEASSIKWTQISGPETTVIVDDKLEGTFVPPVVQSDTVLTYQLEVVDSGGAKAVDTVDITVLATNEAPLADAGSDQTIIANDVVTLDGSLSTDLEDDSNNIPLLYKWNQIDASDYSVVLNDDSSTTPSFTAPDVAEETVLTFELTVTDSQQSSSSSTVDITVSPASIDLNRGLIAYYPFDGDAKDYSGNGNDAVTTQDIGYGAGLQGKAVTLNGTSDTIDAGNIQINNEGITLSIWVKLNPGEIKSSGQSTVFFDKHQSFHFVIYDNELQFSIGSGEENKLRSAQLPNENVWTHLAASYDGKQMRLFINGSQVATKEIQSEISLSNYSLYIASDETANFVYLGGNVDNVRIYDRALHYSEIQNLFDFDQKKEGAEYISKIDKEFWFAAKDMTPNTEMWDTIAISEEKTTMWVDDYQNGTNLYSVGMYPVENKFLQITRIVKHHWRTSSANPTAYLFQTDDAKRRGFDESNDELYCGIRFKVKTSHYGNSHWMQFDRNDTGVPLETRCTHYAYVDYVTETITYDPSNGDFVFEGPGAFEQWSCLPLEKNFIRVRLNTGTGYRMASGGSVVKSSTDIFNIEIKWVDEMPSL</sequence>
<accession>A0A1M5F5M5</accession>
<dbReference type="STRING" id="634436.SAMN05216361_0683"/>
<keyword evidence="1 4" id="KW-0732">Signal</keyword>
<dbReference type="SUPFAM" id="SSF49899">
    <property type="entry name" value="Concanavalin A-like lectins/glucanases"/>
    <property type="match status" value="1"/>
</dbReference>
<dbReference type="Gene3D" id="2.60.40.10">
    <property type="entry name" value="Immunoglobulins"/>
    <property type="match status" value="4"/>
</dbReference>
<dbReference type="Pfam" id="PF00041">
    <property type="entry name" value="fn3"/>
    <property type="match status" value="1"/>
</dbReference>
<gene>
    <name evidence="6" type="ORF">SAMN05216361_0683</name>
</gene>
<dbReference type="CDD" id="cd00063">
    <property type="entry name" value="FN3"/>
    <property type="match status" value="1"/>
</dbReference>
<dbReference type="InterPro" id="IPR003961">
    <property type="entry name" value="FN3_dom"/>
</dbReference>
<dbReference type="Pfam" id="PF22352">
    <property type="entry name" value="K319L-like_PKD"/>
    <property type="match status" value="2"/>
</dbReference>
<dbReference type="InterPro" id="IPR006558">
    <property type="entry name" value="LamG-like"/>
</dbReference>
<dbReference type="InterPro" id="IPR013783">
    <property type="entry name" value="Ig-like_fold"/>
</dbReference>
<feature type="chain" id="PRO_5012702749" evidence="4">
    <location>
        <begin position="22"/>
        <end position="1686"/>
    </location>
</feature>
<dbReference type="EMBL" id="FQWD01000001">
    <property type="protein sequence ID" value="SHF86678.1"/>
    <property type="molecule type" value="Genomic_DNA"/>
</dbReference>
<evidence type="ECO:0000313" key="7">
    <source>
        <dbReference type="Proteomes" id="UP000184520"/>
    </source>
</evidence>
<evidence type="ECO:0000256" key="3">
    <source>
        <dbReference type="SAM" id="MobiDB-lite"/>
    </source>
</evidence>
<keyword evidence="2" id="KW-1015">Disulfide bond</keyword>
<dbReference type="InterPro" id="IPR013320">
    <property type="entry name" value="ConA-like_dom_sf"/>
</dbReference>
<dbReference type="PROSITE" id="PS50853">
    <property type="entry name" value="FN3"/>
    <property type="match status" value="1"/>
</dbReference>
<organism evidence="6 7">
    <name type="scientific">Marisediminitalea aggregata</name>
    <dbReference type="NCBI Taxonomy" id="634436"/>
    <lineage>
        <taxon>Bacteria</taxon>
        <taxon>Pseudomonadati</taxon>
        <taxon>Pseudomonadota</taxon>
        <taxon>Gammaproteobacteria</taxon>
        <taxon>Alteromonadales</taxon>
        <taxon>Alteromonadaceae</taxon>
        <taxon>Marisediminitalea</taxon>
    </lineage>
</organism>
<name>A0A1M5F5M5_9ALTE</name>
<evidence type="ECO:0000256" key="4">
    <source>
        <dbReference type="SAM" id="SignalP"/>
    </source>
</evidence>
<protein>
    <submittedName>
        <fullName evidence="6">REJ domain-containing protein</fullName>
    </submittedName>
</protein>
<dbReference type="SMART" id="SM00560">
    <property type="entry name" value="LamGL"/>
    <property type="match status" value="1"/>
</dbReference>
<dbReference type="SMART" id="SM00060">
    <property type="entry name" value="FN3"/>
    <property type="match status" value="1"/>
</dbReference>
<dbReference type="PROSITE" id="PS51257">
    <property type="entry name" value="PROKAR_LIPOPROTEIN"/>
    <property type="match status" value="1"/>
</dbReference>
<feature type="domain" description="Fibronectin type-III" evidence="5">
    <location>
        <begin position="208"/>
        <end position="308"/>
    </location>
</feature>
<proteinExistence type="predicted"/>
<dbReference type="InterPro" id="IPR036116">
    <property type="entry name" value="FN3_sf"/>
</dbReference>
<dbReference type="Pfam" id="PF13385">
    <property type="entry name" value="Laminin_G_3"/>
    <property type="match status" value="1"/>
</dbReference>
<dbReference type="Gene3D" id="2.60.120.200">
    <property type="match status" value="1"/>
</dbReference>
<evidence type="ECO:0000313" key="6">
    <source>
        <dbReference type="EMBL" id="SHF86678.1"/>
    </source>
</evidence>
<evidence type="ECO:0000256" key="2">
    <source>
        <dbReference type="ARBA" id="ARBA00023157"/>
    </source>
</evidence>
<feature type="region of interest" description="Disordered" evidence="3">
    <location>
        <begin position="1019"/>
        <end position="1070"/>
    </location>
</feature>
<evidence type="ECO:0000259" key="5">
    <source>
        <dbReference type="PROSITE" id="PS50853"/>
    </source>
</evidence>
<feature type="signal peptide" evidence="4">
    <location>
        <begin position="1"/>
        <end position="21"/>
    </location>
</feature>
<dbReference type="SUPFAM" id="SSF49265">
    <property type="entry name" value="Fibronectin type III"/>
    <property type="match status" value="1"/>
</dbReference>
<reference evidence="7" key="1">
    <citation type="submission" date="2016-11" db="EMBL/GenBank/DDBJ databases">
        <authorList>
            <person name="Varghese N."/>
            <person name="Submissions S."/>
        </authorList>
    </citation>
    <scope>NUCLEOTIDE SEQUENCE [LARGE SCALE GENOMIC DNA]</scope>
    <source>
        <strain evidence="7">CGMCC 1.8995</strain>
    </source>
</reference>
<keyword evidence="7" id="KW-1185">Reference proteome</keyword>
<feature type="compositionally biased region" description="Basic and acidic residues" evidence="3">
    <location>
        <begin position="1053"/>
        <end position="1064"/>
    </location>
</feature>
<dbReference type="Proteomes" id="UP000184520">
    <property type="component" value="Unassembled WGS sequence"/>
</dbReference>